<sequence>MKVIFSKEIISNKTYLILLLAYLVTQFIWPVSEIIFLISTIVAIIWISKYHNKNKNFNPAWYSIFLCFIANLFLTLIYIPTLILNPEINWSLKDGRNESDPMILLAFFPTLNFIVFAFIIIIASLIIKFLSMNSESA</sequence>
<evidence type="ECO:0000256" key="1">
    <source>
        <dbReference type="SAM" id="Phobius"/>
    </source>
</evidence>
<protein>
    <submittedName>
        <fullName evidence="2">Uncharacterized protein</fullName>
    </submittedName>
</protein>
<gene>
    <name evidence="2" type="ORF">SAMN02927903_03254</name>
</gene>
<keyword evidence="1" id="KW-1133">Transmembrane helix</keyword>
<name>A0A1G5KFC0_9FLAO</name>
<feature type="transmembrane region" description="Helical" evidence="1">
    <location>
        <begin position="103"/>
        <end position="127"/>
    </location>
</feature>
<keyword evidence="1" id="KW-0812">Transmembrane</keyword>
<evidence type="ECO:0000313" key="3">
    <source>
        <dbReference type="Proteomes" id="UP000199354"/>
    </source>
</evidence>
<dbReference type="RefSeq" id="WP_091147036.1">
    <property type="nucleotide sequence ID" value="NZ_FMVF01000030.1"/>
</dbReference>
<reference evidence="2 3" key="1">
    <citation type="submission" date="2016-10" db="EMBL/GenBank/DDBJ databases">
        <authorList>
            <person name="de Groot N.N."/>
        </authorList>
    </citation>
    <scope>NUCLEOTIDE SEQUENCE [LARGE SCALE GENOMIC DNA]</scope>
    <source>
        <strain evidence="2 3">CGMCC 1.7031</strain>
    </source>
</reference>
<organism evidence="2 3">
    <name type="scientific">Flavobacterium caeni</name>
    <dbReference type="NCBI Taxonomy" id="490189"/>
    <lineage>
        <taxon>Bacteria</taxon>
        <taxon>Pseudomonadati</taxon>
        <taxon>Bacteroidota</taxon>
        <taxon>Flavobacteriia</taxon>
        <taxon>Flavobacteriales</taxon>
        <taxon>Flavobacteriaceae</taxon>
        <taxon>Flavobacterium</taxon>
    </lineage>
</organism>
<evidence type="ECO:0000313" key="2">
    <source>
        <dbReference type="EMBL" id="SCY98788.1"/>
    </source>
</evidence>
<feature type="transmembrane region" description="Helical" evidence="1">
    <location>
        <begin position="15"/>
        <end position="48"/>
    </location>
</feature>
<feature type="transmembrane region" description="Helical" evidence="1">
    <location>
        <begin position="60"/>
        <end position="83"/>
    </location>
</feature>
<proteinExistence type="predicted"/>
<accession>A0A1G5KFC0</accession>
<keyword evidence="3" id="KW-1185">Reference proteome</keyword>
<keyword evidence="1" id="KW-0472">Membrane</keyword>
<dbReference type="EMBL" id="FMVF01000030">
    <property type="protein sequence ID" value="SCY98788.1"/>
    <property type="molecule type" value="Genomic_DNA"/>
</dbReference>
<dbReference type="AlphaFoldDB" id="A0A1G5KFC0"/>
<dbReference type="STRING" id="490189.SAMN02927903_03254"/>
<dbReference type="Proteomes" id="UP000199354">
    <property type="component" value="Unassembled WGS sequence"/>
</dbReference>